<dbReference type="Proteomes" id="UP000095287">
    <property type="component" value="Unplaced"/>
</dbReference>
<reference evidence="2" key="1">
    <citation type="submission" date="2016-11" db="UniProtKB">
        <authorList>
            <consortium name="WormBaseParasite"/>
        </authorList>
    </citation>
    <scope>IDENTIFICATION</scope>
</reference>
<organism evidence="1 2">
    <name type="scientific">Steinernema glaseri</name>
    <dbReference type="NCBI Taxonomy" id="37863"/>
    <lineage>
        <taxon>Eukaryota</taxon>
        <taxon>Metazoa</taxon>
        <taxon>Ecdysozoa</taxon>
        <taxon>Nematoda</taxon>
        <taxon>Chromadorea</taxon>
        <taxon>Rhabditida</taxon>
        <taxon>Tylenchina</taxon>
        <taxon>Panagrolaimomorpha</taxon>
        <taxon>Strongyloidoidea</taxon>
        <taxon>Steinernematidae</taxon>
        <taxon>Steinernema</taxon>
    </lineage>
</organism>
<evidence type="ECO:0000313" key="1">
    <source>
        <dbReference type="Proteomes" id="UP000095287"/>
    </source>
</evidence>
<dbReference type="AlphaFoldDB" id="A0A1I7YTS1"/>
<keyword evidence="1" id="KW-1185">Reference proteome</keyword>
<proteinExistence type="predicted"/>
<sequence>MIPLSSWLRKLVADNTTNVCLSDMHTLCGAKANGTNRSDSALALSDRLGLGLIGCDSHSIDPTRSAPSLEEVESLTSYNELLRICLSS</sequence>
<dbReference type="WBParaSite" id="L893_g19617.t1">
    <property type="protein sequence ID" value="L893_g19617.t1"/>
    <property type="gene ID" value="L893_g19617"/>
</dbReference>
<name>A0A1I7YTS1_9BILA</name>
<protein>
    <submittedName>
        <fullName evidence="2">POLIIIAc domain-containing protein</fullName>
    </submittedName>
</protein>
<accession>A0A1I7YTS1</accession>
<evidence type="ECO:0000313" key="2">
    <source>
        <dbReference type="WBParaSite" id="L893_g19617.t1"/>
    </source>
</evidence>